<organism evidence="1 2">
    <name type="scientific">Pseudomonas helmanticensis</name>
    <dbReference type="NCBI Taxonomy" id="1471381"/>
    <lineage>
        <taxon>Bacteria</taxon>
        <taxon>Pseudomonadati</taxon>
        <taxon>Pseudomonadota</taxon>
        <taxon>Gammaproteobacteria</taxon>
        <taxon>Pseudomonadales</taxon>
        <taxon>Pseudomonadaceae</taxon>
        <taxon>Pseudomonas</taxon>
    </lineage>
</organism>
<accession>A0ACD2U170</accession>
<name>A0ACD2U170_9PSED</name>
<gene>
    <name evidence="1" type="ORF">SAMN04488483_0869</name>
</gene>
<evidence type="ECO:0000313" key="2">
    <source>
        <dbReference type="Proteomes" id="UP001158048"/>
    </source>
</evidence>
<proteinExistence type="predicted"/>
<dbReference type="Proteomes" id="UP001158048">
    <property type="component" value="Unassembled WGS sequence"/>
</dbReference>
<sequence length="374" mass="40627">MSSLFSAIHLGPYTLSHRVVMAPLTRMRSEAGDRPGELMQTYYSQRASLGGFIVSEATVVSPTGNGYLGSPGLYNDEQIPGWKAITEAVHAKGGTIFLQLFHAGRQSHQDMQPNGGLPVAPSEVAYNGVAYTADGWVTSSPHRALTETEIKALVEDFRSASARALQAGFDGVEIHGANGYLIDQFLQDGSNQRTDGYGGSIENRARFLLEITEAAISVWGSQRVAVRVGPSGTFGDMKDSDPKALFTYVVQRLDSLDLAYLHLIEPRVLGNVIDDSKDQAPVASQLMRQHYRGLIIAAGGFTAQSAEAILQAGDADMVAFGRDFIANPDLPERLRREWPLNDYDRDTFYGGTARGYTDYPTFVPERAKGVTAEA</sequence>
<keyword evidence="2" id="KW-1185">Reference proteome</keyword>
<reference evidence="1" key="1">
    <citation type="submission" date="2017-05" db="EMBL/GenBank/DDBJ databases">
        <authorList>
            <person name="Varghese N."/>
            <person name="Submissions S."/>
        </authorList>
    </citation>
    <scope>NUCLEOTIDE SEQUENCE</scope>
    <source>
        <strain evidence="1">LMG 28168</strain>
    </source>
</reference>
<comment type="caution">
    <text evidence="1">The sequence shown here is derived from an EMBL/GenBank/DDBJ whole genome shotgun (WGS) entry which is preliminary data.</text>
</comment>
<evidence type="ECO:0000313" key="1">
    <source>
        <dbReference type="EMBL" id="SMQ23251.1"/>
    </source>
</evidence>
<dbReference type="EMBL" id="FXUY01000001">
    <property type="protein sequence ID" value="SMQ23251.1"/>
    <property type="molecule type" value="Genomic_DNA"/>
</dbReference>
<protein>
    <submittedName>
        <fullName evidence="1">N-ethylmaleimide reductase</fullName>
    </submittedName>
</protein>